<dbReference type="OrthoDB" id="3926031at2759"/>
<feature type="compositionally biased region" description="Basic residues" evidence="1">
    <location>
        <begin position="84"/>
        <end position="94"/>
    </location>
</feature>
<reference evidence="2" key="1">
    <citation type="journal article" date="2020" name="Stud. Mycol.">
        <title>101 Dothideomycetes genomes: a test case for predicting lifestyles and emergence of pathogens.</title>
        <authorList>
            <person name="Haridas S."/>
            <person name="Albert R."/>
            <person name="Binder M."/>
            <person name="Bloem J."/>
            <person name="Labutti K."/>
            <person name="Salamov A."/>
            <person name="Andreopoulos B."/>
            <person name="Baker S."/>
            <person name="Barry K."/>
            <person name="Bills G."/>
            <person name="Bluhm B."/>
            <person name="Cannon C."/>
            <person name="Castanera R."/>
            <person name="Culley D."/>
            <person name="Daum C."/>
            <person name="Ezra D."/>
            <person name="Gonzalez J."/>
            <person name="Henrissat B."/>
            <person name="Kuo A."/>
            <person name="Liang C."/>
            <person name="Lipzen A."/>
            <person name="Lutzoni F."/>
            <person name="Magnuson J."/>
            <person name="Mondo S."/>
            <person name="Nolan M."/>
            <person name="Ohm R."/>
            <person name="Pangilinan J."/>
            <person name="Park H.-J."/>
            <person name="Ramirez L."/>
            <person name="Alfaro M."/>
            <person name="Sun H."/>
            <person name="Tritt A."/>
            <person name="Yoshinaga Y."/>
            <person name="Zwiers L.-H."/>
            <person name="Turgeon B."/>
            <person name="Goodwin S."/>
            <person name="Spatafora J."/>
            <person name="Crous P."/>
            <person name="Grigoriev I."/>
        </authorList>
    </citation>
    <scope>NUCLEOTIDE SEQUENCE</scope>
    <source>
        <strain evidence="2">CBS 207.26</strain>
    </source>
</reference>
<organism evidence="2 3">
    <name type="scientific">Zopfia rhizophila CBS 207.26</name>
    <dbReference type="NCBI Taxonomy" id="1314779"/>
    <lineage>
        <taxon>Eukaryota</taxon>
        <taxon>Fungi</taxon>
        <taxon>Dikarya</taxon>
        <taxon>Ascomycota</taxon>
        <taxon>Pezizomycotina</taxon>
        <taxon>Dothideomycetes</taxon>
        <taxon>Dothideomycetes incertae sedis</taxon>
        <taxon>Zopfiaceae</taxon>
        <taxon>Zopfia</taxon>
    </lineage>
</organism>
<protein>
    <submittedName>
        <fullName evidence="2">Uncharacterized protein</fullName>
    </submittedName>
</protein>
<dbReference type="EMBL" id="ML994798">
    <property type="protein sequence ID" value="KAF2174666.1"/>
    <property type="molecule type" value="Genomic_DNA"/>
</dbReference>
<feature type="compositionally biased region" description="Polar residues" evidence="1">
    <location>
        <begin position="120"/>
        <end position="130"/>
    </location>
</feature>
<sequence>MSPETIAPGCPGRQTGKEQYSDDQKIAILPQAVQDMSSIPNSSLCYNSDDAPPHSPGLQPIRVKATPSPSPPPSISKGAECLKPRKRRRERKTRPSQGDEVLMNFMDPSSPDIAKAAGQSPLNSASGSETSEPEDEKLYEVAQRGIDSRTRNTKKKKICPGEITKSEKEGLVSEFEEAFGPAKAA</sequence>
<dbReference type="AlphaFoldDB" id="A0A6A6DAK1"/>
<accession>A0A6A6DAK1</accession>
<evidence type="ECO:0000313" key="3">
    <source>
        <dbReference type="Proteomes" id="UP000800200"/>
    </source>
</evidence>
<name>A0A6A6DAK1_9PEZI</name>
<keyword evidence="3" id="KW-1185">Reference proteome</keyword>
<gene>
    <name evidence="2" type="ORF">K469DRAFT_686026</name>
</gene>
<feature type="compositionally biased region" description="Polar residues" evidence="1">
    <location>
        <begin position="34"/>
        <end position="46"/>
    </location>
</feature>
<evidence type="ECO:0000256" key="1">
    <source>
        <dbReference type="SAM" id="MobiDB-lite"/>
    </source>
</evidence>
<proteinExistence type="predicted"/>
<feature type="compositionally biased region" description="Basic and acidic residues" evidence="1">
    <location>
        <begin position="15"/>
        <end position="25"/>
    </location>
</feature>
<dbReference type="Proteomes" id="UP000800200">
    <property type="component" value="Unassembled WGS sequence"/>
</dbReference>
<evidence type="ECO:0000313" key="2">
    <source>
        <dbReference type="EMBL" id="KAF2174666.1"/>
    </source>
</evidence>
<feature type="region of interest" description="Disordered" evidence="1">
    <location>
        <begin position="1"/>
        <end position="136"/>
    </location>
</feature>